<evidence type="ECO:0000313" key="2">
    <source>
        <dbReference type="EMBL" id="CAE0692295.1"/>
    </source>
</evidence>
<keyword evidence="4" id="KW-1185">Reference proteome</keyword>
<reference evidence="2" key="1">
    <citation type="submission" date="2021-01" db="EMBL/GenBank/DDBJ databases">
        <authorList>
            <person name="Corre E."/>
            <person name="Pelletier E."/>
            <person name="Niang G."/>
            <person name="Scheremetjew M."/>
            <person name="Finn R."/>
            <person name="Kale V."/>
            <person name="Holt S."/>
            <person name="Cochrane G."/>
            <person name="Meng A."/>
            <person name="Brown T."/>
            <person name="Cohen L."/>
        </authorList>
    </citation>
    <scope>NUCLEOTIDE SEQUENCE</scope>
    <source>
        <strain evidence="2">CCMP1756</strain>
    </source>
</reference>
<feature type="signal peptide" evidence="1">
    <location>
        <begin position="1"/>
        <end position="21"/>
    </location>
</feature>
<evidence type="ECO:0000256" key="1">
    <source>
        <dbReference type="SAM" id="SignalP"/>
    </source>
</evidence>
<dbReference type="OrthoDB" id="10464858at2759"/>
<accession>A0A7S3ZSG2</accession>
<keyword evidence="1" id="KW-0732">Signal</keyword>
<dbReference type="EMBL" id="CAKKNE010000006">
    <property type="protein sequence ID" value="CAH0380312.1"/>
    <property type="molecule type" value="Genomic_DNA"/>
</dbReference>
<evidence type="ECO:0000313" key="3">
    <source>
        <dbReference type="EMBL" id="CAH0380312.1"/>
    </source>
</evidence>
<protein>
    <submittedName>
        <fullName evidence="2">Uncharacterized protein</fullName>
    </submittedName>
</protein>
<dbReference type="EMBL" id="HBIW01009079">
    <property type="protein sequence ID" value="CAE0692295.1"/>
    <property type="molecule type" value="Transcribed_RNA"/>
</dbReference>
<dbReference type="Proteomes" id="UP000789595">
    <property type="component" value="Unassembled WGS sequence"/>
</dbReference>
<name>A0A7S3ZSG2_9STRA</name>
<proteinExistence type="predicted"/>
<gene>
    <name evidence="2" type="ORF">PCAL00307_LOCUS7731</name>
    <name evidence="3" type="ORF">PECAL_6P19560</name>
</gene>
<organism evidence="2">
    <name type="scientific">Pelagomonas calceolata</name>
    <dbReference type="NCBI Taxonomy" id="35677"/>
    <lineage>
        <taxon>Eukaryota</taxon>
        <taxon>Sar</taxon>
        <taxon>Stramenopiles</taxon>
        <taxon>Ochrophyta</taxon>
        <taxon>Pelagophyceae</taxon>
        <taxon>Pelagomonadales</taxon>
        <taxon>Pelagomonadaceae</taxon>
        <taxon>Pelagomonas</taxon>
    </lineage>
</organism>
<evidence type="ECO:0000313" key="4">
    <source>
        <dbReference type="Proteomes" id="UP000789595"/>
    </source>
</evidence>
<reference evidence="3" key="2">
    <citation type="submission" date="2021-11" db="EMBL/GenBank/DDBJ databases">
        <authorList>
            <consortium name="Genoscope - CEA"/>
            <person name="William W."/>
        </authorList>
    </citation>
    <scope>NUCLEOTIDE SEQUENCE</scope>
</reference>
<feature type="chain" id="PRO_5036212287" evidence="1">
    <location>
        <begin position="22"/>
        <end position="602"/>
    </location>
</feature>
<dbReference type="AlphaFoldDB" id="A0A7S3ZSG2"/>
<sequence length="602" mass="65720">MRMQPGQPMHLMLWLATAAQALTGRPADTTQELRPYFPRPPTTDCYAAEGHARIFADGSGASLSSFTAFASIKASGCRKAVPGAYGYNSTAPWYARGCSLLNAVAATAPGPAWSTGAMKERRKFVSEARFAQLRAAASVRPITPEMRDAERKLSAARRAGARADWGISLAEDGSVHFGAGLRVYGSEKRGVPQNTVRAVGEATASGRSKLFDEKWHDIAAIRRVLSDTTSTLEVWVDGRREALVQGVEGDGFDGGAGALALHDAPARVPIGQLLTGCVRGASIIGKAFDEQTLRKAFGADDFALYLRNAAGARRVQREYPVYYSAHSDPGSREMADLFLGSLLTNSKRVVPRESTLDGPQKTMAQRFGSKIALIKEAMDSQPDNTYAIITEIDVRFFGNASAQIADLVDDALERCGPNCDAVFQREDDHSLHRNMGFIVLRVCESVRHLFEAVGLATAAAKGMRGGVFRGPNVPSVRGITPATDQQIVNVALWEPERLLSYDDELVKRSRPCLKTALMPSQEVATRGYLLQVSLRYKNKFGMSLYHVNDYGGIPHPDKARSAKMSELLLVERGVFKQKQSALRELDKFRGRRERMVAEAGYK</sequence>